<evidence type="ECO:0000256" key="1">
    <source>
        <dbReference type="SAM" id="MobiDB-lite"/>
    </source>
</evidence>
<evidence type="ECO:0008006" key="3">
    <source>
        <dbReference type="Google" id="ProtNLM"/>
    </source>
</evidence>
<proteinExistence type="predicted"/>
<name>A0AAU2H451_9ACTN</name>
<organism evidence="2">
    <name type="scientific">Streptomyces sp. NBC_00060</name>
    <dbReference type="NCBI Taxonomy" id="2975636"/>
    <lineage>
        <taxon>Bacteria</taxon>
        <taxon>Bacillati</taxon>
        <taxon>Actinomycetota</taxon>
        <taxon>Actinomycetes</taxon>
        <taxon>Kitasatosporales</taxon>
        <taxon>Streptomycetaceae</taxon>
        <taxon>Streptomyces</taxon>
    </lineage>
</organism>
<dbReference type="EMBL" id="CP108253">
    <property type="protein sequence ID" value="WTU42936.1"/>
    <property type="molecule type" value="Genomic_DNA"/>
</dbReference>
<feature type="compositionally biased region" description="Polar residues" evidence="1">
    <location>
        <begin position="9"/>
        <end position="41"/>
    </location>
</feature>
<protein>
    <recommendedName>
        <fullName evidence="3">Small hydrophilic protein</fullName>
    </recommendedName>
</protein>
<accession>A0AAU2H451</accession>
<evidence type="ECO:0000313" key="2">
    <source>
        <dbReference type="EMBL" id="WTU42936.1"/>
    </source>
</evidence>
<feature type="region of interest" description="Disordered" evidence="1">
    <location>
        <begin position="1"/>
        <end position="57"/>
    </location>
</feature>
<gene>
    <name evidence="2" type="ORF">OHV25_26795</name>
</gene>
<sequence length="57" mass="6304">MAKNKSGRKQQQPASQAERGQQEAQKSAMESQGMPQTQAQGSPADVARKHQRRFGHN</sequence>
<reference evidence="2" key="1">
    <citation type="submission" date="2022-10" db="EMBL/GenBank/DDBJ databases">
        <title>The complete genomes of actinobacterial strains from the NBC collection.</title>
        <authorList>
            <person name="Joergensen T.S."/>
            <person name="Alvarez Arevalo M."/>
            <person name="Sterndorff E.B."/>
            <person name="Faurdal D."/>
            <person name="Vuksanovic O."/>
            <person name="Mourched A.-S."/>
            <person name="Charusanti P."/>
            <person name="Shaw S."/>
            <person name="Blin K."/>
            <person name="Weber T."/>
        </authorList>
    </citation>
    <scope>NUCLEOTIDE SEQUENCE</scope>
    <source>
        <strain evidence="2">NBC_00060</strain>
    </source>
</reference>
<dbReference type="AlphaFoldDB" id="A0AAU2H451"/>